<dbReference type="OrthoDB" id="9815506at2"/>
<protein>
    <recommendedName>
        <fullName evidence="14">Beta-ketoacyl-[acyl-carrier-protein] synthase III</fullName>
        <shortName evidence="14">Beta-ketoacyl-ACP synthase III</shortName>
        <shortName evidence="14">KAS III</shortName>
        <ecNumber evidence="14">2.3.1.180</ecNumber>
    </recommendedName>
    <alternativeName>
        <fullName evidence="14">3-oxoacyl-[acyl-carrier-protein] synthase 3</fullName>
    </alternativeName>
    <alternativeName>
        <fullName evidence="14">3-oxoacyl-[acyl-carrier-protein] synthase III</fullName>
    </alternativeName>
</protein>
<evidence type="ECO:0000256" key="5">
    <source>
        <dbReference type="ARBA" id="ARBA00022679"/>
    </source>
</evidence>
<dbReference type="FunFam" id="3.40.47.10:FF:000004">
    <property type="entry name" value="3-oxoacyl-[acyl-carrier-protein] synthase 3"/>
    <property type="match status" value="1"/>
</dbReference>
<evidence type="ECO:0000256" key="12">
    <source>
        <dbReference type="ARBA" id="ARBA00052467"/>
    </source>
</evidence>
<feature type="active site" evidence="14">
    <location>
        <position position="265"/>
    </location>
</feature>
<dbReference type="UniPathway" id="UPA00094"/>
<comment type="similarity">
    <text evidence="2 14">Belongs to the thiolase-like superfamily. FabH family.</text>
</comment>
<keyword evidence="9 14" id="KW-0012">Acyltransferase</keyword>
<comment type="function">
    <text evidence="14">Catalyzes the condensation reaction of fatty acid synthesis by the addition to an acyl acceptor of two carbons from malonyl-ACP. Catalyzes the first condensation reaction which initiates fatty acid synthesis and may therefore play a role in governing the total rate of fatty acid production. Possesses both acetoacetyl-ACP synthase and acetyl transacylase activities. Its substrate specificity determines the biosynthesis of branched-chain and/or straight-chain of fatty acids.</text>
</comment>
<dbReference type="GO" id="GO:0006633">
    <property type="term" value="P:fatty acid biosynthetic process"/>
    <property type="evidence" value="ECO:0007669"/>
    <property type="project" value="UniProtKB-UniRule"/>
</dbReference>
<keyword evidence="14" id="KW-0511">Multifunctional enzyme</keyword>
<organism evidence="17 18">
    <name type="scientific">Exiguobacterium aurantiacum</name>
    <dbReference type="NCBI Taxonomy" id="33987"/>
    <lineage>
        <taxon>Bacteria</taxon>
        <taxon>Bacillati</taxon>
        <taxon>Bacillota</taxon>
        <taxon>Bacilli</taxon>
        <taxon>Bacillales</taxon>
        <taxon>Bacillales Family XII. Incertae Sedis</taxon>
        <taxon>Exiguobacterium</taxon>
    </lineage>
</organism>
<evidence type="ECO:0000256" key="3">
    <source>
        <dbReference type="ARBA" id="ARBA00022490"/>
    </source>
</evidence>
<dbReference type="NCBIfam" id="TIGR00747">
    <property type="entry name" value="fabH"/>
    <property type="match status" value="1"/>
</dbReference>
<dbReference type="InterPro" id="IPR016039">
    <property type="entry name" value="Thiolase-like"/>
</dbReference>
<feature type="domain" description="Beta-ketoacyl-[acyl-carrier-protein] synthase III C-terminal" evidence="15">
    <location>
        <begin position="219"/>
        <end position="308"/>
    </location>
</feature>
<dbReference type="HAMAP" id="MF_01815">
    <property type="entry name" value="FabH"/>
    <property type="match status" value="1"/>
</dbReference>
<dbReference type="InterPro" id="IPR013751">
    <property type="entry name" value="ACP_syn_III_N"/>
</dbReference>
<dbReference type="RefSeq" id="WP_024369922.1">
    <property type="nucleotide sequence ID" value="NZ_UGGP01000001.1"/>
</dbReference>
<dbReference type="CDD" id="cd00830">
    <property type="entry name" value="KAS_III"/>
    <property type="match status" value="1"/>
</dbReference>
<dbReference type="GO" id="GO:0005737">
    <property type="term" value="C:cytoplasm"/>
    <property type="evidence" value="ECO:0007669"/>
    <property type="project" value="UniProtKB-SubCell"/>
</dbReference>
<evidence type="ECO:0000256" key="6">
    <source>
        <dbReference type="ARBA" id="ARBA00022832"/>
    </source>
</evidence>
<keyword evidence="4 14" id="KW-0444">Lipid biosynthesis</keyword>
<evidence type="ECO:0000259" key="15">
    <source>
        <dbReference type="Pfam" id="PF08541"/>
    </source>
</evidence>
<dbReference type="SUPFAM" id="SSF53901">
    <property type="entry name" value="Thiolase-like"/>
    <property type="match status" value="1"/>
</dbReference>
<reference evidence="17 18" key="1">
    <citation type="submission" date="2018-06" db="EMBL/GenBank/DDBJ databases">
        <authorList>
            <consortium name="Pathogen Informatics"/>
            <person name="Doyle S."/>
        </authorList>
    </citation>
    <scope>NUCLEOTIDE SEQUENCE [LARGE SCALE GENOMIC DNA]</scope>
    <source>
        <strain evidence="17 18">NCTC13163</strain>
    </source>
</reference>
<dbReference type="GO" id="GO:0033818">
    <property type="term" value="F:beta-ketoacyl-acyl-carrier-protein synthase III activity"/>
    <property type="evidence" value="ECO:0007669"/>
    <property type="project" value="UniProtKB-UniRule"/>
</dbReference>
<evidence type="ECO:0000313" key="17">
    <source>
        <dbReference type="EMBL" id="STO08658.1"/>
    </source>
</evidence>
<comment type="subcellular location">
    <subcellularLocation>
        <location evidence="14">Cytoplasm</location>
    </subcellularLocation>
</comment>
<evidence type="ECO:0000256" key="2">
    <source>
        <dbReference type="ARBA" id="ARBA00008642"/>
    </source>
</evidence>
<keyword evidence="3 14" id="KW-0963">Cytoplasm</keyword>
<evidence type="ECO:0000256" key="14">
    <source>
        <dbReference type="HAMAP-Rule" id="MF_01815"/>
    </source>
</evidence>
<proteinExistence type="inferred from homology"/>
<accession>A0A377FV90</accession>
<dbReference type="EC" id="2.3.1.180" evidence="14"/>
<comment type="catalytic activity">
    <reaction evidence="13">
        <text>3-methylbutanoyl-CoA + malonyl-[ACP] + H(+) = 5-methyl-3-oxohexanoyl-[ACP] + CO2 + CoA</text>
        <dbReference type="Rhea" id="RHEA:42272"/>
        <dbReference type="Rhea" id="RHEA-COMP:9623"/>
        <dbReference type="Rhea" id="RHEA-COMP:9941"/>
        <dbReference type="ChEBI" id="CHEBI:15378"/>
        <dbReference type="ChEBI" id="CHEBI:16526"/>
        <dbReference type="ChEBI" id="CHEBI:57287"/>
        <dbReference type="ChEBI" id="CHEBI:57345"/>
        <dbReference type="ChEBI" id="CHEBI:78449"/>
        <dbReference type="ChEBI" id="CHEBI:78822"/>
        <dbReference type="EC" id="2.3.1.300"/>
    </reaction>
    <physiologicalReaction direction="left-to-right" evidence="13">
        <dbReference type="Rhea" id="RHEA:42273"/>
    </physiologicalReaction>
</comment>
<evidence type="ECO:0000256" key="11">
    <source>
        <dbReference type="ARBA" id="ARBA00052407"/>
    </source>
</evidence>
<evidence type="ECO:0000256" key="13">
    <source>
        <dbReference type="ARBA" id="ARBA00052985"/>
    </source>
</evidence>
<dbReference type="Gene3D" id="3.40.47.10">
    <property type="match status" value="1"/>
</dbReference>
<dbReference type="InterPro" id="IPR004655">
    <property type="entry name" value="FabH"/>
</dbReference>
<feature type="active site" evidence="14">
    <location>
        <position position="235"/>
    </location>
</feature>
<sequence>MNIGIIGIGSFLPANRVTNIDLEQRMDTSDEWIRTRTGIEARHLADADVTVADMATRAAERALKSAGVSIDAIDAIVCATATAPSFPATACLVQANLGAKRAVAFDVSAACSGFIFAMDTAKSLMASKGFKRTLVIGAEKMGNLIDWDDRSTAVLFGDGAGAVVLGEDDVASIDSIVLGSDGMGGKHLYENDEGKIVMNGREVFKFAVRKMPDIVVEALEQAGKTIADMDVLVPHQANRRIIDAAIERLGLAEEKVVVTIQDHANTSAASIPLALASAVESGKIAAGQTVVIAGFGAGLTWGASCITWNNANITEEISS</sequence>
<evidence type="ECO:0000256" key="1">
    <source>
        <dbReference type="ARBA" id="ARBA00005194"/>
    </source>
</evidence>
<dbReference type="Pfam" id="PF08541">
    <property type="entry name" value="ACP_syn_III_C"/>
    <property type="match status" value="1"/>
</dbReference>
<comment type="catalytic activity">
    <reaction evidence="10">
        <text>malonyl-[ACP] + acetyl-CoA + H(+) = 3-oxobutanoyl-[ACP] + CO2 + CoA</text>
        <dbReference type="Rhea" id="RHEA:12080"/>
        <dbReference type="Rhea" id="RHEA-COMP:9623"/>
        <dbReference type="Rhea" id="RHEA-COMP:9625"/>
        <dbReference type="ChEBI" id="CHEBI:15378"/>
        <dbReference type="ChEBI" id="CHEBI:16526"/>
        <dbReference type="ChEBI" id="CHEBI:57287"/>
        <dbReference type="ChEBI" id="CHEBI:57288"/>
        <dbReference type="ChEBI" id="CHEBI:78449"/>
        <dbReference type="ChEBI" id="CHEBI:78450"/>
        <dbReference type="EC" id="2.3.1.180"/>
    </reaction>
    <physiologicalReaction direction="left-to-right" evidence="10">
        <dbReference type="Rhea" id="RHEA:12081"/>
    </physiologicalReaction>
</comment>
<evidence type="ECO:0000256" key="7">
    <source>
        <dbReference type="ARBA" id="ARBA00023098"/>
    </source>
</evidence>
<evidence type="ECO:0000259" key="16">
    <source>
        <dbReference type="Pfam" id="PF08545"/>
    </source>
</evidence>
<keyword evidence="6 14" id="KW-0276">Fatty acid metabolism</keyword>
<comment type="domain">
    <text evidence="14">The last Arg residue of the ACP-binding site is essential for the weak association between ACP/AcpP and FabH.</text>
</comment>
<keyword evidence="8 14" id="KW-0275">Fatty acid biosynthesis</keyword>
<feature type="active site" evidence="14">
    <location>
        <position position="111"/>
    </location>
</feature>
<dbReference type="InterPro" id="IPR013747">
    <property type="entry name" value="ACP_syn_III_C"/>
</dbReference>
<dbReference type="GO" id="GO:0044550">
    <property type="term" value="P:secondary metabolite biosynthetic process"/>
    <property type="evidence" value="ECO:0007669"/>
    <property type="project" value="TreeGrafter"/>
</dbReference>
<name>A0A377FV90_9BACL</name>
<dbReference type="Pfam" id="PF08545">
    <property type="entry name" value="ACP_syn_III"/>
    <property type="match status" value="1"/>
</dbReference>
<comment type="catalytic activity">
    <reaction evidence="12">
        <text>2-methylpropanoyl-CoA + malonyl-[ACP] + H(+) = 4-methyl-3-oxopentanoyl-[ACP] + CO2 + CoA</text>
        <dbReference type="Rhea" id="RHEA:42268"/>
        <dbReference type="Rhea" id="RHEA-COMP:9623"/>
        <dbReference type="Rhea" id="RHEA-COMP:9940"/>
        <dbReference type="ChEBI" id="CHEBI:15378"/>
        <dbReference type="ChEBI" id="CHEBI:16526"/>
        <dbReference type="ChEBI" id="CHEBI:57287"/>
        <dbReference type="ChEBI" id="CHEBI:57338"/>
        <dbReference type="ChEBI" id="CHEBI:78449"/>
        <dbReference type="ChEBI" id="CHEBI:78820"/>
        <dbReference type="EC" id="2.3.1.300"/>
    </reaction>
    <physiologicalReaction direction="left-to-right" evidence="12">
        <dbReference type="Rhea" id="RHEA:42269"/>
    </physiologicalReaction>
</comment>
<dbReference type="AlphaFoldDB" id="A0A377FV90"/>
<keyword evidence="7 14" id="KW-0443">Lipid metabolism</keyword>
<comment type="catalytic activity">
    <reaction evidence="11">
        <text>(2S)-2-methylbutanoyl-CoA + malonyl-[ACP] + H(+) = (4S)-4-methyl-3-oxohexanoyl-[ACP] + CO2 + CoA</text>
        <dbReference type="Rhea" id="RHEA:42276"/>
        <dbReference type="Rhea" id="RHEA-COMP:9623"/>
        <dbReference type="Rhea" id="RHEA-COMP:17148"/>
        <dbReference type="ChEBI" id="CHEBI:15378"/>
        <dbReference type="ChEBI" id="CHEBI:16526"/>
        <dbReference type="ChEBI" id="CHEBI:57287"/>
        <dbReference type="ChEBI" id="CHEBI:78449"/>
        <dbReference type="ChEBI" id="CHEBI:88166"/>
        <dbReference type="ChEBI" id="CHEBI:167462"/>
        <dbReference type="EC" id="2.3.1.300"/>
    </reaction>
    <physiologicalReaction direction="left-to-right" evidence="11">
        <dbReference type="Rhea" id="RHEA:42277"/>
    </physiologicalReaction>
</comment>
<comment type="pathway">
    <text evidence="1 14">Lipid metabolism; fatty acid biosynthesis.</text>
</comment>
<dbReference type="STRING" id="1397694.GCA_000702585_02524"/>
<evidence type="ECO:0000256" key="4">
    <source>
        <dbReference type="ARBA" id="ARBA00022516"/>
    </source>
</evidence>
<dbReference type="PANTHER" id="PTHR34069:SF2">
    <property type="entry name" value="BETA-KETOACYL-[ACYL-CARRIER-PROTEIN] SYNTHASE III"/>
    <property type="match status" value="1"/>
</dbReference>
<feature type="region of interest" description="ACP-binding" evidence="14">
    <location>
        <begin position="236"/>
        <end position="240"/>
    </location>
</feature>
<evidence type="ECO:0000256" key="10">
    <source>
        <dbReference type="ARBA" id="ARBA00051096"/>
    </source>
</evidence>
<keyword evidence="5 14" id="KW-0808">Transferase</keyword>
<dbReference type="PANTHER" id="PTHR34069">
    <property type="entry name" value="3-OXOACYL-[ACYL-CARRIER-PROTEIN] SYNTHASE 3"/>
    <property type="match status" value="1"/>
</dbReference>
<evidence type="ECO:0000313" key="18">
    <source>
        <dbReference type="Proteomes" id="UP000254060"/>
    </source>
</evidence>
<dbReference type="Proteomes" id="UP000254060">
    <property type="component" value="Unassembled WGS sequence"/>
</dbReference>
<gene>
    <name evidence="14 17" type="primary">fabH</name>
    <name evidence="17" type="ORF">NCTC13163_02032</name>
</gene>
<comment type="subunit">
    <text evidence="14">Homodimer.</text>
</comment>
<evidence type="ECO:0000256" key="8">
    <source>
        <dbReference type="ARBA" id="ARBA00023160"/>
    </source>
</evidence>
<feature type="domain" description="Beta-ketoacyl-[acyl-carrier-protein] synthase III N-terminal" evidence="16">
    <location>
        <begin position="105"/>
        <end position="182"/>
    </location>
</feature>
<dbReference type="NCBIfam" id="NF006829">
    <property type="entry name" value="PRK09352.1"/>
    <property type="match status" value="1"/>
</dbReference>
<dbReference type="EMBL" id="UGGP01000001">
    <property type="protein sequence ID" value="STO08658.1"/>
    <property type="molecule type" value="Genomic_DNA"/>
</dbReference>
<evidence type="ECO:0000256" key="9">
    <source>
        <dbReference type="ARBA" id="ARBA00023315"/>
    </source>
</evidence>
<dbReference type="GO" id="GO:0004315">
    <property type="term" value="F:3-oxoacyl-[acyl-carrier-protein] synthase activity"/>
    <property type="evidence" value="ECO:0007669"/>
    <property type="project" value="InterPro"/>
</dbReference>